<keyword evidence="1" id="KW-0472">Membrane</keyword>
<dbReference type="EMBL" id="BMDT01000001">
    <property type="protein sequence ID" value="GGI64819.1"/>
    <property type="molecule type" value="Genomic_DNA"/>
</dbReference>
<proteinExistence type="predicted"/>
<evidence type="ECO:0000256" key="1">
    <source>
        <dbReference type="SAM" id="Phobius"/>
    </source>
</evidence>
<dbReference type="Proteomes" id="UP000622610">
    <property type="component" value="Unassembled WGS sequence"/>
</dbReference>
<evidence type="ECO:0000313" key="3">
    <source>
        <dbReference type="Proteomes" id="UP000622610"/>
    </source>
</evidence>
<feature type="transmembrane region" description="Helical" evidence="1">
    <location>
        <begin position="33"/>
        <end position="53"/>
    </location>
</feature>
<name>A0A917N478_9ENTE</name>
<dbReference type="AlphaFoldDB" id="A0A917N478"/>
<evidence type="ECO:0000313" key="2">
    <source>
        <dbReference type="EMBL" id="GGI64819.1"/>
    </source>
</evidence>
<protein>
    <submittedName>
        <fullName evidence="2">Uncharacterized protein</fullName>
    </submittedName>
</protein>
<accession>A0A917N478</accession>
<reference evidence="2" key="1">
    <citation type="journal article" date="2014" name="Int. J. Syst. Evol. Microbiol.">
        <title>Complete genome sequence of Corynebacterium casei LMG S-19264T (=DSM 44701T), isolated from a smear-ripened cheese.</title>
        <authorList>
            <consortium name="US DOE Joint Genome Institute (JGI-PGF)"/>
            <person name="Walter F."/>
            <person name="Albersmeier A."/>
            <person name="Kalinowski J."/>
            <person name="Ruckert C."/>
        </authorList>
    </citation>
    <scope>NUCLEOTIDE SEQUENCE</scope>
    <source>
        <strain evidence="2">CCM 8433</strain>
    </source>
</reference>
<comment type="caution">
    <text evidence="2">The sequence shown here is derived from an EMBL/GenBank/DDBJ whole genome shotgun (WGS) entry which is preliminary data.</text>
</comment>
<keyword evidence="1" id="KW-1133">Transmembrane helix</keyword>
<keyword evidence="3" id="KW-1185">Reference proteome</keyword>
<keyword evidence="1" id="KW-0812">Transmembrane</keyword>
<gene>
    <name evidence="2" type="ORF">GCM10011482_04730</name>
</gene>
<sequence length="190" mass="22300">MAGLSKWFTSWKQDIAQTQQTLSFQARENPKKFYTILILIIVLFTTLFSTTLLSRKHIRNQQIETLIFQNISNKIVTPTTDLAALKKEPAVTVMFASPAAKNYSEVFQLLSRKEKELNRTIFFYPIVYNKDKISQEYQIDSKKITFIFFEKGKEKNRFTFESLETPSNELMPELNRLPMWNKKTLEPKAN</sequence>
<reference evidence="2" key="2">
    <citation type="submission" date="2020-09" db="EMBL/GenBank/DDBJ databases">
        <authorList>
            <person name="Sun Q."/>
            <person name="Sedlacek I."/>
        </authorList>
    </citation>
    <scope>NUCLEOTIDE SEQUENCE</scope>
    <source>
        <strain evidence="2">CCM 8433</strain>
    </source>
</reference>
<dbReference type="RefSeq" id="WP_188366647.1">
    <property type="nucleotide sequence ID" value="NZ_BMDT01000001.1"/>
</dbReference>
<organism evidence="2 3">
    <name type="scientific">Enterococcus alcedinis</name>
    <dbReference type="NCBI Taxonomy" id="1274384"/>
    <lineage>
        <taxon>Bacteria</taxon>
        <taxon>Bacillati</taxon>
        <taxon>Bacillota</taxon>
        <taxon>Bacilli</taxon>
        <taxon>Lactobacillales</taxon>
        <taxon>Enterococcaceae</taxon>
        <taxon>Enterococcus</taxon>
    </lineage>
</organism>